<comment type="caution">
    <text evidence="2">The sequence shown here is derived from an EMBL/GenBank/DDBJ whole genome shotgun (WGS) entry which is preliminary data.</text>
</comment>
<keyword evidence="1" id="KW-0812">Transmembrane</keyword>
<protein>
    <recommendedName>
        <fullName evidence="4">DUF4129 domain-containing protein</fullName>
    </recommendedName>
</protein>
<reference evidence="3" key="1">
    <citation type="journal article" date="2019" name="Int. J. Syst. Evol. Microbiol.">
        <title>The Global Catalogue of Microorganisms (GCM) 10K type strain sequencing project: providing services to taxonomists for standard genome sequencing and annotation.</title>
        <authorList>
            <consortium name="The Broad Institute Genomics Platform"/>
            <consortium name="The Broad Institute Genome Sequencing Center for Infectious Disease"/>
            <person name="Wu L."/>
            <person name="Ma J."/>
        </authorList>
    </citation>
    <scope>NUCLEOTIDE SEQUENCE [LARGE SCALE GENOMIC DNA]</scope>
    <source>
        <strain evidence="3">CCUG 42001</strain>
    </source>
</reference>
<feature type="transmembrane region" description="Helical" evidence="1">
    <location>
        <begin position="194"/>
        <end position="214"/>
    </location>
</feature>
<evidence type="ECO:0000256" key="1">
    <source>
        <dbReference type="SAM" id="Phobius"/>
    </source>
</evidence>
<feature type="transmembrane region" description="Helical" evidence="1">
    <location>
        <begin position="257"/>
        <end position="275"/>
    </location>
</feature>
<evidence type="ECO:0008006" key="4">
    <source>
        <dbReference type="Google" id="ProtNLM"/>
    </source>
</evidence>
<proteinExistence type="predicted"/>
<feature type="transmembrane region" description="Helical" evidence="1">
    <location>
        <begin position="7"/>
        <end position="26"/>
    </location>
</feature>
<keyword evidence="1" id="KW-1133">Transmembrane helix</keyword>
<accession>A0ABW1WCV0</accession>
<evidence type="ECO:0000313" key="3">
    <source>
        <dbReference type="Proteomes" id="UP001596267"/>
    </source>
</evidence>
<feature type="transmembrane region" description="Helical" evidence="1">
    <location>
        <begin position="64"/>
        <end position="97"/>
    </location>
</feature>
<gene>
    <name evidence="2" type="ORF">ACFP7A_02310</name>
</gene>
<feature type="transmembrane region" description="Helical" evidence="1">
    <location>
        <begin position="32"/>
        <end position="52"/>
    </location>
</feature>
<keyword evidence="3" id="KW-1185">Reference proteome</keyword>
<feature type="transmembrane region" description="Helical" evidence="1">
    <location>
        <begin position="135"/>
        <end position="155"/>
    </location>
</feature>
<dbReference type="RefSeq" id="WP_253052243.1">
    <property type="nucleotide sequence ID" value="NZ_JAMXWN010000001.1"/>
</dbReference>
<sequence>MANQKRILSILLYTLCEWLFCYLILLPFSPNQWMIVLPFMAFAVIHSLLIVFLKRRKHADAFSLLMVSLLIGLLALVVVHMSLLASATLTALITYFAVKREQKQSSDRLSLLILLFAIVVIIYVLFAVIRQPVSLFFLLLIEIMASISWISLNLHKQEGRWLLISSGTFLAASAVLTTIVIFAKPWVEMVYNTIFNLIVRPITYGVATLLFGWLSSLSNLESARRIHKALQSSSAARQKNGPQSSFSSPFSFLSFDQLMGILIVVAILIFAFLLYRKAKRKNLVQKQNEVNGGVIIQDRFDHSSGQGSKRFLHRRSIPKNQVRRAIFQLQKKASKHKLGRYGSESLSEWLERLCIPQTGTLTSAYEKVRYGENTLTDSEKVAFFQAIKEAKKQILELSAKTKNK</sequence>
<dbReference type="Proteomes" id="UP001596267">
    <property type="component" value="Unassembled WGS sequence"/>
</dbReference>
<keyword evidence="1" id="KW-0472">Membrane</keyword>
<feature type="transmembrane region" description="Helical" evidence="1">
    <location>
        <begin position="161"/>
        <end position="182"/>
    </location>
</feature>
<organism evidence="2 3">
    <name type="scientific">Sporolactobacillus kofuensis</name>
    <dbReference type="NCBI Taxonomy" id="269672"/>
    <lineage>
        <taxon>Bacteria</taxon>
        <taxon>Bacillati</taxon>
        <taxon>Bacillota</taxon>
        <taxon>Bacilli</taxon>
        <taxon>Bacillales</taxon>
        <taxon>Sporolactobacillaceae</taxon>
        <taxon>Sporolactobacillus</taxon>
    </lineage>
</organism>
<name>A0ABW1WCV0_9BACL</name>
<dbReference type="EMBL" id="JBHSTQ010000002">
    <property type="protein sequence ID" value="MFC6385422.1"/>
    <property type="molecule type" value="Genomic_DNA"/>
</dbReference>
<evidence type="ECO:0000313" key="2">
    <source>
        <dbReference type="EMBL" id="MFC6385422.1"/>
    </source>
</evidence>
<feature type="transmembrane region" description="Helical" evidence="1">
    <location>
        <begin position="109"/>
        <end position="128"/>
    </location>
</feature>